<dbReference type="OrthoDB" id="265955at2759"/>
<evidence type="ECO:0000256" key="2">
    <source>
        <dbReference type="ARBA" id="ARBA00022737"/>
    </source>
</evidence>
<feature type="domain" description="C2HC/C3H-type" evidence="7">
    <location>
        <begin position="86"/>
        <end position="115"/>
    </location>
</feature>
<feature type="region of interest" description="Disordered" evidence="6">
    <location>
        <begin position="206"/>
        <end position="228"/>
    </location>
</feature>
<dbReference type="Proteomes" id="UP000007350">
    <property type="component" value="Unassembled WGS sequence"/>
</dbReference>
<dbReference type="PANTHER" id="PTHR13555:SF65">
    <property type="entry name" value="C2H2-TYPE DOMAIN-CONTAINING PROTEIN"/>
    <property type="match status" value="1"/>
</dbReference>
<keyword evidence="3 5" id="KW-0863">Zinc-finger</keyword>
<feature type="domain" description="C2HC/C3H-type" evidence="7">
    <location>
        <begin position="171"/>
        <end position="200"/>
    </location>
</feature>
<organism evidence="8 9">
    <name type="scientific">Trypanosoma cruzi marinkellei</name>
    <dbReference type="NCBI Taxonomy" id="85056"/>
    <lineage>
        <taxon>Eukaryota</taxon>
        <taxon>Discoba</taxon>
        <taxon>Euglenozoa</taxon>
        <taxon>Kinetoplastea</taxon>
        <taxon>Metakinetoplastina</taxon>
        <taxon>Trypanosomatida</taxon>
        <taxon>Trypanosomatidae</taxon>
        <taxon>Trypanosoma</taxon>
        <taxon>Schizotrypanum</taxon>
    </lineage>
</organism>
<name>K2NQX5_TRYCR</name>
<dbReference type="Gene3D" id="3.30.160.60">
    <property type="entry name" value="Classic Zinc Finger"/>
    <property type="match status" value="4"/>
</dbReference>
<dbReference type="Pfam" id="PF12773">
    <property type="entry name" value="DZR"/>
    <property type="match status" value="1"/>
</dbReference>
<keyword evidence="9" id="KW-1185">Reference proteome</keyword>
<reference evidence="8 9" key="1">
    <citation type="journal article" date="2012" name="BMC Genomics">
        <title>Comparative genomic analysis of human infective Trypanosoma cruzi lineages with the bat-restricted subspecies T. cruzi marinkellei.</title>
        <authorList>
            <person name="Franzen O."/>
            <person name="Talavera-Lopez C."/>
            <person name="Ochaya S."/>
            <person name="Butler C.E."/>
            <person name="Messenger L.A."/>
            <person name="Lewis M.D."/>
            <person name="Llewellyn M.S."/>
            <person name="Marinkelle C.J."/>
            <person name="Tyler K.M."/>
            <person name="Miles M.A."/>
            <person name="Andersson B."/>
        </authorList>
    </citation>
    <scope>NUCLEOTIDE SEQUENCE [LARGE SCALE GENOMIC DNA]</scope>
    <source>
        <strain evidence="8 9">B7</strain>
    </source>
</reference>
<feature type="domain" description="C2HC/C3H-type" evidence="7">
    <location>
        <begin position="721"/>
        <end position="750"/>
    </location>
</feature>
<dbReference type="FunFam" id="3.30.160.60:FF:001258">
    <property type="entry name" value="Uncharacterized protein TCIL3000_10_13860"/>
    <property type="match status" value="2"/>
</dbReference>
<dbReference type="PANTHER" id="PTHR13555">
    <property type="entry name" value="C2H2 ZINC FINGER CGI-62-RELATED"/>
    <property type="match status" value="1"/>
</dbReference>
<feature type="domain" description="C2HC/C3H-type" evidence="7">
    <location>
        <begin position="612"/>
        <end position="641"/>
    </location>
</feature>
<protein>
    <recommendedName>
        <fullName evidence="7">C2HC/C3H-type domain-containing protein</fullName>
    </recommendedName>
</protein>
<evidence type="ECO:0000256" key="3">
    <source>
        <dbReference type="ARBA" id="ARBA00022771"/>
    </source>
</evidence>
<feature type="region of interest" description="Disordered" evidence="6">
    <location>
        <begin position="49"/>
        <end position="70"/>
    </location>
</feature>
<dbReference type="InterPro" id="IPR025874">
    <property type="entry name" value="DZR"/>
</dbReference>
<proteinExistence type="predicted"/>
<evidence type="ECO:0000313" key="9">
    <source>
        <dbReference type="Proteomes" id="UP000007350"/>
    </source>
</evidence>
<accession>K2NQX5</accession>
<sequence length="758" mass="81110">MISASRKGPAFRPQLRVCYLCGQQFGSASIGIHIPQCYAKKVAQWEIADPETRGKRPKHPDTVNWRGEGVSSDKLNDEQFHEFTANLVPCRNCGRKFLPDRLVVHLRSCKGDSKQGSTMKTSGKDDGSSFNGTLGSGPSSTRRSTQSATGSRSPRKSTSQSPSRMPGGRPQLPICYLCGQQFGSSSIAIHIPQCYAKKLAQWEAADVQTRGKPPKHPDTVNWKGEGTHMDEHNDAQFAEFVSNLEPCPNCGRKFLADRLVVHLRSCKPGSSAKPPPRSSSLSTTTPASAHKLDLGASRAGQNAGGAGGLGANGRNEDRGATGGQVSEEVISTKDAGKLNPKLNRLKKGGKVNPEGRACPRCGVVEYDMSAKFCRDCGASLVAKNLPDPCVHCGEKIPEGSRFCGTCGSPINGAVASERTAGAENVNASTIRVLVCPACKAVCDADGNFCDNCGAALGDEEPATETPSTTEVMFCKKCGESFEDKTARFCEECGEILEKITVSSKEQGPRGQVSTLPPEGVTSHAPLKDTRALPALHAAGGTTVATGISSPSKLREAKHERKVTIANNAREVRNMPEDTKGDGAPTLPVLSKGNTARNIPEIPEEEEATDIGEKGECSNCGRTFALNVLSRHERVCTTQKKRRVFNMRAMRLSGTGAEQVAKSGSSGASAAAAVASAPKRDWRAESEAFRRSMRDARQVDKVLKSGGNVKDLPPPTYSENSHYTPCPHCGRKFAPDVAERHIPRCATTINKPKPPPRRR</sequence>
<dbReference type="PROSITE" id="PS52027">
    <property type="entry name" value="ZF_C2HC_C3H"/>
    <property type="match status" value="5"/>
</dbReference>
<keyword evidence="2" id="KW-0677">Repeat</keyword>
<keyword evidence="4" id="KW-0862">Zinc</keyword>
<feature type="compositionally biased region" description="Gly residues" evidence="6">
    <location>
        <begin position="302"/>
        <end position="311"/>
    </location>
</feature>
<feature type="domain" description="C2HC/C3H-type" evidence="7">
    <location>
        <begin position="243"/>
        <end position="272"/>
    </location>
</feature>
<comment type="caution">
    <text evidence="8">The sequence shown here is derived from an EMBL/GenBank/DDBJ whole genome shotgun (WGS) entry which is preliminary data.</text>
</comment>
<evidence type="ECO:0000256" key="4">
    <source>
        <dbReference type="ARBA" id="ARBA00022833"/>
    </source>
</evidence>
<keyword evidence="1" id="KW-0479">Metal-binding</keyword>
<dbReference type="Pfam" id="PF13913">
    <property type="entry name" value="zf-C2HC_2"/>
    <property type="match status" value="6"/>
</dbReference>
<evidence type="ECO:0000256" key="1">
    <source>
        <dbReference type="ARBA" id="ARBA00022723"/>
    </source>
</evidence>
<dbReference type="AlphaFoldDB" id="K2NQX5"/>
<gene>
    <name evidence="8" type="ORF">MOQ_004847</name>
</gene>
<evidence type="ECO:0000313" key="8">
    <source>
        <dbReference type="EMBL" id="EKF31317.1"/>
    </source>
</evidence>
<feature type="region of interest" description="Disordered" evidence="6">
    <location>
        <begin position="111"/>
        <end position="168"/>
    </location>
</feature>
<dbReference type="InterPro" id="IPR049899">
    <property type="entry name" value="Znf_C2HC_C3H"/>
</dbReference>
<feature type="region of interest" description="Disordered" evidence="6">
    <location>
        <begin position="267"/>
        <end position="346"/>
    </location>
</feature>
<feature type="region of interest" description="Disordered" evidence="6">
    <location>
        <begin position="573"/>
        <end position="593"/>
    </location>
</feature>
<evidence type="ECO:0000259" key="7">
    <source>
        <dbReference type="PROSITE" id="PS52027"/>
    </source>
</evidence>
<dbReference type="GO" id="GO:0008270">
    <property type="term" value="F:zinc ion binding"/>
    <property type="evidence" value="ECO:0007669"/>
    <property type="project" value="UniProtKB-KW"/>
</dbReference>
<feature type="compositionally biased region" description="Polar residues" evidence="6">
    <location>
        <begin position="128"/>
        <end position="163"/>
    </location>
</feature>
<evidence type="ECO:0000256" key="6">
    <source>
        <dbReference type="SAM" id="MobiDB-lite"/>
    </source>
</evidence>
<dbReference type="InterPro" id="IPR026319">
    <property type="entry name" value="ZC2HC1A/B-like"/>
</dbReference>
<evidence type="ECO:0000256" key="5">
    <source>
        <dbReference type="PROSITE-ProRule" id="PRU01371"/>
    </source>
</evidence>
<dbReference type="EMBL" id="AHKC01010878">
    <property type="protein sequence ID" value="EKF31317.1"/>
    <property type="molecule type" value="Genomic_DNA"/>
</dbReference>